<dbReference type="Gene3D" id="1.10.520.20">
    <property type="entry name" value="N-terminal domain of the delta subunit of the F1F0-ATP synthase"/>
    <property type="match status" value="1"/>
</dbReference>
<dbReference type="NCBIfam" id="TIGR01145">
    <property type="entry name" value="ATP_synt_delta"/>
    <property type="match status" value="1"/>
</dbReference>
<evidence type="ECO:0000256" key="2">
    <source>
        <dbReference type="ARBA" id="ARBA00022448"/>
    </source>
</evidence>
<keyword evidence="3 7" id="KW-0375">Hydrogen ion transport</keyword>
<dbReference type="AlphaFoldDB" id="A0A2S2DUC1"/>
<proteinExistence type="inferred from homology"/>
<gene>
    <name evidence="7" type="primary">atpH</name>
    <name evidence="8" type="ORF">HME7025_00535</name>
</gene>
<comment type="similarity">
    <text evidence="7">Belongs to the ATPase delta chain family.</text>
</comment>
<keyword evidence="5 7" id="KW-0472">Membrane</keyword>
<dbReference type="Proteomes" id="UP000245468">
    <property type="component" value="Chromosome"/>
</dbReference>
<dbReference type="PANTHER" id="PTHR11910">
    <property type="entry name" value="ATP SYNTHASE DELTA CHAIN"/>
    <property type="match status" value="1"/>
</dbReference>
<dbReference type="Pfam" id="PF00213">
    <property type="entry name" value="OSCP"/>
    <property type="match status" value="1"/>
</dbReference>
<organism evidence="8 9">
    <name type="scientific">Aquirufa nivalisilvae</name>
    <dbReference type="NCBI Taxonomy" id="2516557"/>
    <lineage>
        <taxon>Bacteria</taxon>
        <taxon>Pseudomonadati</taxon>
        <taxon>Bacteroidota</taxon>
        <taxon>Cytophagia</taxon>
        <taxon>Cytophagales</taxon>
        <taxon>Flectobacillaceae</taxon>
        <taxon>Aquirufa</taxon>
    </lineage>
</organism>
<evidence type="ECO:0000256" key="1">
    <source>
        <dbReference type="ARBA" id="ARBA00004370"/>
    </source>
</evidence>
<evidence type="ECO:0000313" key="9">
    <source>
        <dbReference type="Proteomes" id="UP000245468"/>
    </source>
</evidence>
<dbReference type="OrthoDB" id="9802471at2"/>
<evidence type="ECO:0000256" key="4">
    <source>
        <dbReference type="ARBA" id="ARBA00023065"/>
    </source>
</evidence>
<comment type="subcellular location">
    <subcellularLocation>
        <location evidence="7">Cell membrane</location>
        <topology evidence="7">Peripheral membrane protein</topology>
    </subcellularLocation>
    <subcellularLocation>
        <location evidence="1">Membrane</location>
    </subcellularLocation>
</comment>
<keyword evidence="6 7" id="KW-0066">ATP synthesis</keyword>
<dbReference type="RefSeq" id="WP_109322161.1">
    <property type="nucleotide sequence ID" value="NZ_CP029346.1"/>
</dbReference>
<keyword evidence="9" id="KW-1185">Reference proteome</keyword>
<evidence type="ECO:0000313" key="8">
    <source>
        <dbReference type="EMBL" id="AWL08407.1"/>
    </source>
</evidence>
<dbReference type="EMBL" id="CP029346">
    <property type="protein sequence ID" value="AWL08407.1"/>
    <property type="molecule type" value="Genomic_DNA"/>
</dbReference>
<dbReference type="InterPro" id="IPR026015">
    <property type="entry name" value="ATP_synth_OSCP/delta_N_sf"/>
</dbReference>
<dbReference type="InterPro" id="IPR020781">
    <property type="entry name" value="ATPase_OSCP/d_CS"/>
</dbReference>
<comment type="function">
    <text evidence="7">This protein is part of the stalk that links CF(0) to CF(1). It either transmits conformational changes from CF(0) to CF(1) or is implicated in proton conduction.</text>
</comment>
<dbReference type="SUPFAM" id="SSF47928">
    <property type="entry name" value="N-terminal domain of the delta subunit of the F1F0-ATP synthase"/>
    <property type="match status" value="1"/>
</dbReference>
<comment type="function">
    <text evidence="7">F(1)F(0) ATP synthase produces ATP from ADP in the presence of a proton or sodium gradient. F-type ATPases consist of two structural domains, F(1) containing the extramembraneous catalytic core and F(0) containing the membrane proton channel, linked together by a central stalk and a peripheral stalk. During catalysis, ATP synthesis in the catalytic domain of F(1) is coupled via a rotary mechanism of the central stalk subunits to proton translocation.</text>
</comment>
<keyword evidence="7" id="KW-1003">Cell membrane</keyword>
<evidence type="ECO:0000256" key="3">
    <source>
        <dbReference type="ARBA" id="ARBA00022781"/>
    </source>
</evidence>
<dbReference type="PRINTS" id="PR00125">
    <property type="entry name" value="ATPASEDELTA"/>
</dbReference>
<sequence length="178" mass="20334">MSELIVAHRYAKSLLDLAIEKKVVEDVYRDMVSFQETCQNSKELVLAFKSPIIKHGTKMTILSKLFKDKFHAVSYSIFEIITRKNREQFLPAIAKQFIELYTSYKGIQKADVVTSSALTEEQRNQVIAIVKEYSGKDVQLHESIDESLIGGFILRVGDKQVDDSIRRKLNDLKVSFAS</sequence>
<name>A0A2S2DUC1_9BACT</name>
<dbReference type="GO" id="GO:0046933">
    <property type="term" value="F:proton-transporting ATP synthase activity, rotational mechanism"/>
    <property type="evidence" value="ECO:0007669"/>
    <property type="project" value="UniProtKB-UniRule"/>
</dbReference>
<protein>
    <recommendedName>
        <fullName evidence="7">ATP synthase subunit delta</fullName>
    </recommendedName>
    <alternativeName>
        <fullName evidence="7">ATP synthase F(1) sector subunit delta</fullName>
    </alternativeName>
    <alternativeName>
        <fullName evidence="7">F-type ATPase subunit delta</fullName>
        <shortName evidence="7">F-ATPase subunit delta</shortName>
    </alternativeName>
</protein>
<evidence type="ECO:0000256" key="5">
    <source>
        <dbReference type="ARBA" id="ARBA00023136"/>
    </source>
</evidence>
<dbReference type="HAMAP" id="MF_01416">
    <property type="entry name" value="ATP_synth_delta_bact"/>
    <property type="match status" value="1"/>
</dbReference>
<evidence type="ECO:0000256" key="7">
    <source>
        <dbReference type="HAMAP-Rule" id="MF_01416"/>
    </source>
</evidence>
<reference evidence="9" key="1">
    <citation type="submission" date="2018-05" db="EMBL/GenBank/DDBJ databases">
        <title>Pseudarcicella sp. HME7025 Genome sequencing and assembly.</title>
        <authorList>
            <person name="Kim H."/>
            <person name="Kang H."/>
            <person name="Joh K."/>
        </authorList>
    </citation>
    <scope>NUCLEOTIDE SEQUENCE [LARGE SCALE GENOMIC DNA]</scope>
    <source>
        <strain evidence="9">HME7025</strain>
    </source>
</reference>
<keyword evidence="4 7" id="KW-0406">Ion transport</keyword>
<accession>A0A2S2DUC1</accession>
<dbReference type="InterPro" id="IPR000711">
    <property type="entry name" value="ATPase_OSCP/dsu"/>
</dbReference>
<evidence type="ECO:0000256" key="6">
    <source>
        <dbReference type="ARBA" id="ARBA00023310"/>
    </source>
</evidence>
<keyword evidence="2 7" id="KW-0813">Transport</keyword>
<dbReference type="GO" id="GO:0005886">
    <property type="term" value="C:plasma membrane"/>
    <property type="evidence" value="ECO:0007669"/>
    <property type="project" value="UniProtKB-SubCell"/>
</dbReference>
<dbReference type="GO" id="GO:0045259">
    <property type="term" value="C:proton-transporting ATP synthase complex"/>
    <property type="evidence" value="ECO:0007669"/>
    <property type="project" value="UniProtKB-KW"/>
</dbReference>
<keyword evidence="7" id="KW-0139">CF(1)</keyword>
<dbReference type="KEGG" id="psez:HME7025_00535"/>
<dbReference type="PROSITE" id="PS00389">
    <property type="entry name" value="ATPASE_DELTA"/>
    <property type="match status" value="1"/>
</dbReference>